<dbReference type="RefSeq" id="WP_136929562.1">
    <property type="nucleotide sequence ID" value="NZ_SSMQ01000012.1"/>
</dbReference>
<dbReference type="EMBL" id="SSMQ01000012">
    <property type="protein sequence ID" value="TKD08965.1"/>
    <property type="molecule type" value="Genomic_DNA"/>
</dbReference>
<dbReference type="InterPro" id="IPR058163">
    <property type="entry name" value="LysR-type_TF_proteobact-type"/>
</dbReference>
<accession>A0A4U1JDT0</accession>
<dbReference type="PANTHER" id="PTHR30537">
    <property type="entry name" value="HTH-TYPE TRANSCRIPTIONAL REGULATOR"/>
    <property type="match status" value="1"/>
</dbReference>
<dbReference type="SUPFAM" id="SSF53850">
    <property type="entry name" value="Periplasmic binding protein-like II"/>
    <property type="match status" value="1"/>
</dbReference>
<dbReference type="CDD" id="cd08422">
    <property type="entry name" value="PBP2_CrgA_like"/>
    <property type="match status" value="1"/>
</dbReference>
<protein>
    <submittedName>
        <fullName evidence="6">LysR family transcriptional regulator</fullName>
    </submittedName>
</protein>
<name>A0A4U1JDT0_9BACT</name>
<dbReference type="AlphaFoldDB" id="A0A4U1JDT0"/>
<evidence type="ECO:0000256" key="2">
    <source>
        <dbReference type="ARBA" id="ARBA00023015"/>
    </source>
</evidence>
<evidence type="ECO:0000313" key="7">
    <source>
        <dbReference type="Proteomes" id="UP000309215"/>
    </source>
</evidence>
<evidence type="ECO:0000259" key="5">
    <source>
        <dbReference type="PROSITE" id="PS50931"/>
    </source>
</evidence>
<dbReference type="GO" id="GO:0003700">
    <property type="term" value="F:DNA-binding transcription factor activity"/>
    <property type="evidence" value="ECO:0007669"/>
    <property type="project" value="InterPro"/>
</dbReference>
<sequence>MTAALDDVVSMAVFARVVEARSFTGAAALLGLSKSVVSARISGLEERLGVRLLHRTTRRLSLTEEGTRLYETCARIVSAADEAQGVLESASAEPEGLVRVTVPVGIGILQFPSILRELHERYPRLVVELSLSEHRIDIVAEGFDVALRVADTLEDSALVARRIGAVRMNLCASPDYLARRGTPDSPQDLVHHNCLRLSPVRREWTFRCGRRTHLVAVSGSLITDNIAVLRQATLDGIGVARLPRSFVATDIEEGRLRRVLPEHALGETNVFVVHPYHRHMPTKVRAFVDYVVQRFRSARDE</sequence>
<keyword evidence="3" id="KW-0238">DNA-binding</keyword>
<feature type="domain" description="HTH lysR-type" evidence="5">
    <location>
        <begin position="11"/>
        <end position="63"/>
    </location>
</feature>
<dbReference type="FunFam" id="1.10.10.10:FF:000001">
    <property type="entry name" value="LysR family transcriptional regulator"/>
    <property type="match status" value="1"/>
</dbReference>
<dbReference type="Gene3D" id="1.10.10.10">
    <property type="entry name" value="Winged helix-like DNA-binding domain superfamily/Winged helix DNA-binding domain"/>
    <property type="match status" value="1"/>
</dbReference>
<dbReference type="OrthoDB" id="5416547at2"/>
<dbReference type="InterPro" id="IPR000847">
    <property type="entry name" value="LysR_HTH_N"/>
</dbReference>
<keyword evidence="2" id="KW-0805">Transcription regulation</keyword>
<evidence type="ECO:0000313" key="6">
    <source>
        <dbReference type="EMBL" id="TKD08965.1"/>
    </source>
</evidence>
<dbReference type="Gene3D" id="3.40.190.290">
    <property type="match status" value="1"/>
</dbReference>
<comment type="similarity">
    <text evidence="1">Belongs to the LysR transcriptional regulatory family.</text>
</comment>
<keyword evidence="7" id="KW-1185">Reference proteome</keyword>
<comment type="caution">
    <text evidence="6">The sequence shown here is derived from an EMBL/GenBank/DDBJ whole genome shotgun (WGS) entry which is preliminary data.</text>
</comment>
<dbReference type="PROSITE" id="PS50931">
    <property type="entry name" value="HTH_LYSR"/>
    <property type="match status" value="1"/>
</dbReference>
<dbReference type="Pfam" id="PF03466">
    <property type="entry name" value="LysR_substrate"/>
    <property type="match status" value="1"/>
</dbReference>
<evidence type="ECO:0000256" key="4">
    <source>
        <dbReference type="ARBA" id="ARBA00023163"/>
    </source>
</evidence>
<dbReference type="InterPro" id="IPR036388">
    <property type="entry name" value="WH-like_DNA-bd_sf"/>
</dbReference>
<dbReference type="Pfam" id="PF00126">
    <property type="entry name" value="HTH_1"/>
    <property type="match status" value="1"/>
</dbReference>
<dbReference type="GO" id="GO:0043565">
    <property type="term" value="F:sequence-specific DNA binding"/>
    <property type="evidence" value="ECO:0007669"/>
    <property type="project" value="TreeGrafter"/>
</dbReference>
<dbReference type="GO" id="GO:0006351">
    <property type="term" value="P:DNA-templated transcription"/>
    <property type="evidence" value="ECO:0007669"/>
    <property type="project" value="TreeGrafter"/>
</dbReference>
<dbReference type="InterPro" id="IPR036390">
    <property type="entry name" value="WH_DNA-bd_sf"/>
</dbReference>
<proteinExistence type="inferred from homology"/>
<dbReference type="PANTHER" id="PTHR30537:SF5">
    <property type="entry name" value="HTH-TYPE TRANSCRIPTIONAL ACTIVATOR TTDR-RELATED"/>
    <property type="match status" value="1"/>
</dbReference>
<organism evidence="6 7">
    <name type="scientific">Polyangium fumosum</name>
    <dbReference type="NCBI Taxonomy" id="889272"/>
    <lineage>
        <taxon>Bacteria</taxon>
        <taxon>Pseudomonadati</taxon>
        <taxon>Myxococcota</taxon>
        <taxon>Polyangia</taxon>
        <taxon>Polyangiales</taxon>
        <taxon>Polyangiaceae</taxon>
        <taxon>Polyangium</taxon>
    </lineage>
</organism>
<dbReference type="Proteomes" id="UP000309215">
    <property type="component" value="Unassembled WGS sequence"/>
</dbReference>
<keyword evidence="4" id="KW-0804">Transcription</keyword>
<evidence type="ECO:0000256" key="1">
    <source>
        <dbReference type="ARBA" id="ARBA00009437"/>
    </source>
</evidence>
<evidence type="ECO:0000256" key="3">
    <source>
        <dbReference type="ARBA" id="ARBA00023125"/>
    </source>
</evidence>
<reference evidence="6 7" key="1">
    <citation type="submission" date="2019-04" db="EMBL/GenBank/DDBJ databases">
        <authorList>
            <person name="Li Y."/>
            <person name="Wang J."/>
        </authorList>
    </citation>
    <scope>NUCLEOTIDE SEQUENCE [LARGE SCALE GENOMIC DNA]</scope>
    <source>
        <strain evidence="6 7">DSM 14668</strain>
    </source>
</reference>
<dbReference type="SUPFAM" id="SSF46785">
    <property type="entry name" value="Winged helix' DNA-binding domain"/>
    <property type="match status" value="1"/>
</dbReference>
<dbReference type="InterPro" id="IPR005119">
    <property type="entry name" value="LysR_subst-bd"/>
</dbReference>
<gene>
    <name evidence="6" type="ORF">E8A74_14375</name>
</gene>